<evidence type="ECO:0000313" key="2">
    <source>
        <dbReference type="Proteomes" id="UP000661918"/>
    </source>
</evidence>
<sequence length="100" mass="11505">MVNGMEQQITVDSVIESSADQAVPVIRRPSNLDRWHEVRRQEHDLIVGPSMEAAAELRAEGRTWSECVAELNRRGLTSRIEAPWTFPSLTQAYARWCKRR</sequence>
<reference evidence="2" key="1">
    <citation type="journal article" date="2019" name="Int. J. Syst. Evol. Microbiol.">
        <title>The Global Catalogue of Microorganisms (GCM) 10K type strain sequencing project: providing services to taxonomists for standard genome sequencing and annotation.</title>
        <authorList>
            <consortium name="The Broad Institute Genomics Platform"/>
            <consortium name="The Broad Institute Genome Sequencing Center for Infectious Disease"/>
            <person name="Wu L."/>
            <person name="Ma J."/>
        </authorList>
    </citation>
    <scope>NUCLEOTIDE SEQUENCE [LARGE SCALE GENOMIC DNA]</scope>
    <source>
        <strain evidence="2">JCM 15443</strain>
    </source>
</reference>
<evidence type="ECO:0008006" key="3">
    <source>
        <dbReference type="Google" id="ProtNLM"/>
    </source>
</evidence>
<dbReference type="RefSeq" id="WP_188905378.1">
    <property type="nucleotide sequence ID" value="NZ_BMOM01000054.1"/>
</dbReference>
<keyword evidence="2" id="KW-1185">Reference proteome</keyword>
<gene>
    <name evidence="1" type="ORF">GCM10010841_32220</name>
</gene>
<proteinExistence type="predicted"/>
<protein>
    <recommendedName>
        <fullName evidence="3">Recombinase domain-containing protein</fullName>
    </recommendedName>
</protein>
<accession>A0ABQ2H172</accession>
<dbReference type="EMBL" id="BMOM01000054">
    <property type="protein sequence ID" value="GGM21896.1"/>
    <property type="molecule type" value="Genomic_DNA"/>
</dbReference>
<dbReference type="Proteomes" id="UP000661918">
    <property type="component" value="Unassembled WGS sequence"/>
</dbReference>
<evidence type="ECO:0000313" key="1">
    <source>
        <dbReference type="EMBL" id="GGM21896.1"/>
    </source>
</evidence>
<comment type="caution">
    <text evidence="1">The sequence shown here is derived from an EMBL/GenBank/DDBJ whole genome shotgun (WGS) entry which is preliminary data.</text>
</comment>
<organism evidence="1 2">
    <name type="scientific">Deinococcus aerophilus</name>
    <dbReference type="NCBI Taxonomy" id="522488"/>
    <lineage>
        <taxon>Bacteria</taxon>
        <taxon>Thermotogati</taxon>
        <taxon>Deinococcota</taxon>
        <taxon>Deinococci</taxon>
        <taxon>Deinococcales</taxon>
        <taxon>Deinococcaceae</taxon>
        <taxon>Deinococcus</taxon>
    </lineage>
</organism>
<name>A0ABQ2H172_9DEIO</name>